<dbReference type="WBParaSite" id="EEL_0000751601-mRNA-1">
    <property type="protein sequence ID" value="EEL_0000751601-mRNA-1"/>
    <property type="gene ID" value="EEL_0000751601"/>
</dbReference>
<protein>
    <recommendedName>
        <fullName evidence="8">Phosphate transporter</fullName>
    </recommendedName>
</protein>
<dbReference type="GO" id="GO:0035435">
    <property type="term" value="P:phosphate ion transmembrane transport"/>
    <property type="evidence" value="ECO:0007669"/>
    <property type="project" value="TreeGrafter"/>
</dbReference>
<dbReference type="Pfam" id="PF01384">
    <property type="entry name" value="PHO4"/>
    <property type="match status" value="1"/>
</dbReference>
<dbReference type="STRING" id="1147741.A0A0R3RYZ0"/>
<dbReference type="AlphaFoldDB" id="A0A0R3RYZ0"/>
<evidence type="ECO:0000256" key="8">
    <source>
        <dbReference type="RuleBase" id="RU363058"/>
    </source>
</evidence>
<evidence type="ECO:0000313" key="9">
    <source>
        <dbReference type="Proteomes" id="UP000050640"/>
    </source>
</evidence>
<feature type="transmembrane region" description="Helical" evidence="8">
    <location>
        <begin position="14"/>
        <end position="44"/>
    </location>
</feature>
<feature type="transmembrane region" description="Helical" evidence="8">
    <location>
        <begin position="132"/>
        <end position="151"/>
    </location>
</feature>
<feature type="transmembrane region" description="Helical" evidence="8">
    <location>
        <begin position="421"/>
        <end position="443"/>
    </location>
</feature>
<evidence type="ECO:0000256" key="4">
    <source>
        <dbReference type="ARBA" id="ARBA00022592"/>
    </source>
</evidence>
<dbReference type="GO" id="GO:0016020">
    <property type="term" value="C:membrane"/>
    <property type="evidence" value="ECO:0007669"/>
    <property type="project" value="UniProtKB-SubCell"/>
</dbReference>
<keyword evidence="9" id="KW-1185">Reference proteome</keyword>
<comment type="subcellular location">
    <subcellularLocation>
        <location evidence="1 8">Membrane</location>
        <topology evidence="1 8">Multi-pass membrane protein</topology>
    </subcellularLocation>
</comment>
<keyword evidence="6 8" id="KW-1133">Transmembrane helix</keyword>
<feature type="transmembrane region" description="Helical" evidence="8">
    <location>
        <begin position="333"/>
        <end position="355"/>
    </location>
</feature>
<comment type="function">
    <text evidence="8">Sodium-phosphate symporter.</text>
</comment>
<keyword evidence="3 8" id="KW-0813">Transport</keyword>
<feature type="transmembrane region" description="Helical" evidence="8">
    <location>
        <begin position="105"/>
        <end position="126"/>
    </location>
</feature>
<feature type="transmembrane region" description="Helical" evidence="8">
    <location>
        <begin position="387"/>
        <end position="409"/>
    </location>
</feature>
<dbReference type="InterPro" id="IPR001204">
    <property type="entry name" value="Phos_transporter"/>
</dbReference>
<accession>A0A0R3RYZ0</accession>
<evidence type="ECO:0000256" key="5">
    <source>
        <dbReference type="ARBA" id="ARBA00022692"/>
    </source>
</evidence>
<evidence type="ECO:0000256" key="2">
    <source>
        <dbReference type="ARBA" id="ARBA00009916"/>
    </source>
</evidence>
<keyword evidence="5 8" id="KW-0812">Transmembrane</keyword>
<keyword evidence="4 8" id="KW-0592">Phosphate transport</keyword>
<feature type="transmembrane region" description="Helical" evidence="8">
    <location>
        <begin position="64"/>
        <end position="84"/>
    </location>
</feature>
<evidence type="ECO:0000256" key="3">
    <source>
        <dbReference type="ARBA" id="ARBA00022448"/>
    </source>
</evidence>
<dbReference type="PANTHER" id="PTHR11101:SF67">
    <property type="entry name" value="PHOSPHATE TRANSPORTER"/>
    <property type="match status" value="1"/>
</dbReference>
<evidence type="ECO:0000256" key="6">
    <source>
        <dbReference type="ARBA" id="ARBA00022989"/>
    </source>
</evidence>
<sequence>FFLKSNLTLSIKNIVYYILFQGDILWALVVGVILAFVLGFAMGANDVANAFGTSVGSKVLTLRQAYILAVIFETLGALLIGYNVTDTVRKGVIDLSLYEDKPKEIFVGQIAILGGCSLWLLIATLARLPVSSTHSITGATVGFGLMTRGIVGIQWKKIAFVVASWILSPVLSGLVSTILYIVLDHSVLRRKNPFRCGLRALPIFYWLCIAFNVFTVSYQGSKCKQLINSSLSLLVYFKLNGSGNDSNSAREDSFEVQTISGAMLKFVRWILPADNQITDNKTMKIFSSIQAFTACFAGFAHGANDVGNAIAPLTALISIYNNLDVRQRNETPIYVLMYGVVSICVGLVVLGHRVIQTIGTDMSTINAASGFTIEFGAAVTSLVASKLGLPISTTHSLVGSVVFVGMVRSRKGIQWSILRNIALSWILTLPVSGLLAMGLMIILKFSV</sequence>
<evidence type="ECO:0000256" key="7">
    <source>
        <dbReference type="ARBA" id="ARBA00023136"/>
    </source>
</evidence>
<feature type="transmembrane region" description="Helical" evidence="8">
    <location>
        <begin position="158"/>
        <end position="183"/>
    </location>
</feature>
<proteinExistence type="inferred from homology"/>
<evidence type="ECO:0000256" key="1">
    <source>
        <dbReference type="ARBA" id="ARBA00004141"/>
    </source>
</evidence>
<evidence type="ECO:0000313" key="10">
    <source>
        <dbReference type="WBParaSite" id="EEL_0000751601-mRNA-1"/>
    </source>
</evidence>
<keyword evidence="7 8" id="KW-0472">Membrane</keyword>
<feature type="transmembrane region" description="Helical" evidence="8">
    <location>
        <begin position="203"/>
        <end position="221"/>
    </location>
</feature>
<dbReference type="PANTHER" id="PTHR11101">
    <property type="entry name" value="PHOSPHATE TRANSPORTER"/>
    <property type="match status" value="1"/>
</dbReference>
<name>A0A0R3RYZ0_9BILA</name>
<dbReference type="GO" id="GO:0005315">
    <property type="term" value="F:phosphate transmembrane transporter activity"/>
    <property type="evidence" value="ECO:0007669"/>
    <property type="project" value="InterPro"/>
</dbReference>
<reference evidence="10" key="1">
    <citation type="submission" date="2016-03" db="UniProtKB">
        <authorList>
            <consortium name="WormBaseParasite"/>
        </authorList>
    </citation>
    <scope>IDENTIFICATION</scope>
</reference>
<comment type="similarity">
    <text evidence="2 8">Belongs to the inorganic phosphate transporter (PiT) (TC 2.A.20) family.</text>
</comment>
<dbReference type="Proteomes" id="UP000050640">
    <property type="component" value="Unplaced"/>
</dbReference>
<organism evidence="9 10">
    <name type="scientific">Elaeophora elaphi</name>
    <dbReference type="NCBI Taxonomy" id="1147741"/>
    <lineage>
        <taxon>Eukaryota</taxon>
        <taxon>Metazoa</taxon>
        <taxon>Ecdysozoa</taxon>
        <taxon>Nematoda</taxon>
        <taxon>Chromadorea</taxon>
        <taxon>Rhabditida</taxon>
        <taxon>Spirurina</taxon>
        <taxon>Spiruromorpha</taxon>
        <taxon>Filarioidea</taxon>
        <taxon>Onchocercidae</taxon>
        <taxon>Elaeophora</taxon>
    </lineage>
</organism>